<evidence type="ECO:0000256" key="3">
    <source>
        <dbReference type="ARBA" id="ARBA00012261"/>
    </source>
</evidence>
<evidence type="ECO:0000256" key="8">
    <source>
        <dbReference type="HAMAP-Rule" id="MF_00182"/>
    </source>
</evidence>
<dbReference type="InterPro" id="IPR044135">
    <property type="entry name" value="Met-tRNA-FMT_C"/>
</dbReference>
<dbReference type="Pfam" id="PF02911">
    <property type="entry name" value="Formyl_trans_C"/>
    <property type="match status" value="1"/>
</dbReference>
<dbReference type="InterPro" id="IPR005793">
    <property type="entry name" value="Formyl_trans_C"/>
</dbReference>
<dbReference type="SUPFAM" id="SSF50486">
    <property type="entry name" value="FMT C-terminal domain-like"/>
    <property type="match status" value="1"/>
</dbReference>
<keyword evidence="6 8" id="KW-0648">Protein biosynthesis</keyword>
<evidence type="ECO:0000313" key="11">
    <source>
        <dbReference type="EMBL" id="PIV41841.1"/>
    </source>
</evidence>
<dbReference type="Gene3D" id="3.40.50.170">
    <property type="entry name" value="Formyl transferase, N-terminal domain"/>
    <property type="match status" value="1"/>
</dbReference>
<evidence type="ECO:0000256" key="2">
    <source>
        <dbReference type="ARBA" id="ARBA00010699"/>
    </source>
</evidence>
<dbReference type="CDD" id="cd08646">
    <property type="entry name" value="FMT_core_Met-tRNA-FMT_N"/>
    <property type="match status" value="1"/>
</dbReference>
<name>A0A2M7D773_9BACT</name>
<keyword evidence="5 8" id="KW-0808">Transferase</keyword>
<organism evidence="11 12">
    <name type="scientific">Candidatus Nealsonbacteria bacterium CG02_land_8_20_14_3_00_40_11</name>
    <dbReference type="NCBI Taxonomy" id="1974700"/>
    <lineage>
        <taxon>Bacteria</taxon>
        <taxon>Candidatus Nealsoniibacteriota</taxon>
    </lineage>
</organism>
<dbReference type="Proteomes" id="UP000230304">
    <property type="component" value="Unassembled WGS sequence"/>
</dbReference>
<dbReference type="InterPro" id="IPR011034">
    <property type="entry name" value="Formyl_transferase-like_C_sf"/>
</dbReference>
<dbReference type="PANTHER" id="PTHR11138">
    <property type="entry name" value="METHIONYL-TRNA FORMYLTRANSFERASE"/>
    <property type="match status" value="1"/>
</dbReference>
<dbReference type="InterPro" id="IPR002376">
    <property type="entry name" value="Formyl_transf_N"/>
</dbReference>
<dbReference type="InterPro" id="IPR005794">
    <property type="entry name" value="Fmt"/>
</dbReference>
<proteinExistence type="inferred from homology"/>
<dbReference type="SUPFAM" id="SSF53328">
    <property type="entry name" value="Formyltransferase"/>
    <property type="match status" value="1"/>
</dbReference>
<dbReference type="NCBIfam" id="TIGR00460">
    <property type="entry name" value="fmt"/>
    <property type="match status" value="1"/>
</dbReference>
<dbReference type="InterPro" id="IPR041711">
    <property type="entry name" value="Met-tRNA-FMT_N"/>
</dbReference>
<dbReference type="HAMAP" id="MF_00182">
    <property type="entry name" value="Formyl_trans"/>
    <property type="match status" value="1"/>
</dbReference>
<comment type="function">
    <text evidence="1 8">Attaches a formyl group to the free amino group of methionyl-tRNA(fMet). The formyl group appears to play a dual role in the initiator identity of N-formylmethionyl-tRNA by promoting its recognition by IF2 and preventing the misappropriation of this tRNA by the elongation apparatus.</text>
</comment>
<evidence type="ECO:0000259" key="10">
    <source>
        <dbReference type="Pfam" id="PF02911"/>
    </source>
</evidence>
<gene>
    <name evidence="8" type="primary">fmt</name>
    <name evidence="11" type="ORF">COS26_03035</name>
</gene>
<reference evidence="12" key="1">
    <citation type="submission" date="2017-09" db="EMBL/GenBank/DDBJ databases">
        <title>Depth-based differentiation of microbial function through sediment-hosted aquifers and enrichment of novel symbionts in the deep terrestrial subsurface.</title>
        <authorList>
            <person name="Probst A.J."/>
            <person name="Ladd B."/>
            <person name="Jarett J.K."/>
            <person name="Geller-Mcgrath D.E."/>
            <person name="Sieber C.M.K."/>
            <person name="Emerson J.B."/>
            <person name="Anantharaman K."/>
            <person name="Thomas B.C."/>
            <person name="Malmstrom R."/>
            <person name="Stieglmeier M."/>
            <person name="Klingl A."/>
            <person name="Woyke T."/>
            <person name="Ryan C.M."/>
            <person name="Banfield J.F."/>
        </authorList>
    </citation>
    <scope>NUCLEOTIDE SEQUENCE [LARGE SCALE GENOMIC DNA]</scope>
</reference>
<sequence>MSLKIIFMGTPKFGAIILEKLADSRYKPILVVTETDKPVGRKKVLTPPPVKVVAEKYEIPVLQPEKIRNSESEIRNLEPDLIIVAAYGKILPEEILEIPKYGCLNVHPSLLPRWRGPSPVQFAILNGDTDSGVTIMKIAEKVDAGPVLIQRKLKLEGNETYDVLHDKLGKMGGDLLIEIIPEWITGKIDPQLQDESRTTYTRILKKEDGKIDWEKSAEEIERQIRAFNLWPGIFTFWEKSGKLIRIKILKARVLNRANSKTYPIGKTLVAGQNELCVQTGKGFLIIERLQLEGKKETDSEDLLRGYSDFIGTILK</sequence>
<dbReference type="EMBL" id="PEUA01000066">
    <property type="protein sequence ID" value="PIV41841.1"/>
    <property type="molecule type" value="Genomic_DNA"/>
</dbReference>
<dbReference type="InterPro" id="IPR037022">
    <property type="entry name" value="Formyl_trans_C_sf"/>
</dbReference>
<feature type="domain" description="Formyl transferase C-terminal" evidence="10">
    <location>
        <begin position="204"/>
        <end position="306"/>
    </location>
</feature>
<dbReference type="Gene3D" id="3.10.25.10">
    <property type="entry name" value="Formyl transferase, C-terminal domain"/>
    <property type="match status" value="1"/>
</dbReference>
<protein>
    <recommendedName>
        <fullName evidence="4 8">Methionyl-tRNA formyltransferase</fullName>
        <ecNumber evidence="3 8">2.1.2.9</ecNumber>
    </recommendedName>
</protein>
<evidence type="ECO:0000256" key="1">
    <source>
        <dbReference type="ARBA" id="ARBA00002606"/>
    </source>
</evidence>
<comment type="similarity">
    <text evidence="2 8">Belongs to the Fmt family.</text>
</comment>
<evidence type="ECO:0000313" key="12">
    <source>
        <dbReference type="Proteomes" id="UP000230304"/>
    </source>
</evidence>
<feature type="binding site" evidence="8">
    <location>
        <begin position="109"/>
        <end position="112"/>
    </location>
    <ligand>
        <name>(6S)-5,6,7,8-tetrahydrofolate</name>
        <dbReference type="ChEBI" id="CHEBI:57453"/>
    </ligand>
</feature>
<evidence type="ECO:0000256" key="7">
    <source>
        <dbReference type="ARBA" id="ARBA00048558"/>
    </source>
</evidence>
<dbReference type="GO" id="GO:0005829">
    <property type="term" value="C:cytosol"/>
    <property type="evidence" value="ECO:0007669"/>
    <property type="project" value="TreeGrafter"/>
</dbReference>
<comment type="catalytic activity">
    <reaction evidence="7 8">
        <text>L-methionyl-tRNA(fMet) + (6R)-10-formyltetrahydrofolate = N-formyl-L-methionyl-tRNA(fMet) + (6S)-5,6,7,8-tetrahydrofolate + H(+)</text>
        <dbReference type="Rhea" id="RHEA:24380"/>
        <dbReference type="Rhea" id="RHEA-COMP:9952"/>
        <dbReference type="Rhea" id="RHEA-COMP:9953"/>
        <dbReference type="ChEBI" id="CHEBI:15378"/>
        <dbReference type="ChEBI" id="CHEBI:57453"/>
        <dbReference type="ChEBI" id="CHEBI:78530"/>
        <dbReference type="ChEBI" id="CHEBI:78844"/>
        <dbReference type="ChEBI" id="CHEBI:195366"/>
        <dbReference type="EC" id="2.1.2.9"/>
    </reaction>
</comment>
<evidence type="ECO:0000256" key="6">
    <source>
        <dbReference type="ARBA" id="ARBA00022917"/>
    </source>
</evidence>
<accession>A0A2M7D773</accession>
<dbReference type="AlphaFoldDB" id="A0A2M7D773"/>
<dbReference type="CDD" id="cd08704">
    <property type="entry name" value="Met_tRNA_FMT_C"/>
    <property type="match status" value="1"/>
</dbReference>
<feature type="domain" description="Formyl transferase N-terminal" evidence="9">
    <location>
        <begin position="4"/>
        <end position="179"/>
    </location>
</feature>
<evidence type="ECO:0000256" key="4">
    <source>
        <dbReference type="ARBA" id="ARBA00016014"/>
    </source>
</evidence>
<dbReference type="InterPro" id="IPR036477">
    <property type="entry name" value="Formyl_transf_N_sf"/>
</dbReference>
<dbReference type="EC" id="2.1.2.9" evidence="3 8"/>
<comment type="caution">
    <text evidence="11">The sequence shown here is derived from an EMBL/GenBank/DDBJ whole genome shotgun (WGS) entry which is preliminary data.</text>
</comment>
<dbReference type="PANTHER" id="PTHR11138:SF5">
    <property type="entry name" value="METHIONYL-TRNA FORMYLTRANSFERASE, MITOCHONDRIAL"/>
    <property type="match status" value="1"/>
</dbReference>
<evidence type="ECO:0000259" key="9">
    <source>
        <dbReference type="Pfam" id="PF00551"/>
    </source>
</evidence>
<dbReference type="Pfam" id="PF00551">
    <property type="entry name" value="Formyl_trans_N"/>
    <property type="match status" value="1"/>
</dbReference>
<evidence type="ECO:0000256" key="5">
    <source>
        <dbReference type="ARBA" id="ARBA00022679"/>
    </source>
</evidence>
<dbReference type="GO" id="GO:0004479">
    <property type="term" value="F:methionyl-tRNA formyltransferase activity"/>
    <property type="evidence" value="ECO:0007669"/>
    <property type="project" value="UniProtKB-UniRule"/>
</dbReference>